<dbReference type="EMBL" id="SPVF01000275">
    <property type="protein sequence ID" value="TFW10644.1"/>
    <property type="molecule type" value="Genomic_DNA"/>
</dbReference>
<feature type="transmembrane region" description="Helical" evidence="1">
    <location>
        <begin position="207"/>
        <end position="228"/>
    </location>
</feature>
<evidence type="ECO:0000313" key="4">
    <source>
        <dbReference type="Proteomes" id="UP000298438"/>
    </source>
</evidence>
<dbReference type="PANTHER" id="PTHR39430">
    <property type="entry name" value="MEMBRANE-ASSOCIATED PROTEASE-RELATED"/>
    <property type="match status" value="1"/>
</dbReference>
<feature type="transmembrane region" description="Helical" evidence="1">
    <location>
        <begin position="93"/>
        <end position="119"/>
    </location>
</feature>
<sequence>MNTAVDVQALRPSVAKRIFKSTPIRIVLAALVVMLATFVPIAVIHSWVPKMYRPLWPELVSATVALLVYRFYTRRTEKRDVTELAAPRALPELAAGFGVGFVLVCAVLAVQALLGVYHLERMNPMSFAVIKPLGEMVFVGTLEELLFRAILFRMLATAWGTLPALIVSSLLFGLAHVPGASPTLLALGVIVVASLMLSAAYLRTRRVWLCIGIHVGWNYTLGTIWSIAVSGHEVKEGLFTGQLTGPDWLTGGVYGLEGSVVSLVVLIIATIALMRRARFAWA</sequence>
<feature type="transmembrane region" description="Helical" evidence="1">
    <location>
        <begin position="248"/>
        <end position="274"/>
    </location>
</feature>
<feature type="transmembrane region" description="Helical" evidence="1">
    <location>
        <begin position="125"/>
        <end position="142"/>
    </location>
</feature>
<keyword evidence="1" id="KW-0812">Transmembrane</keyword>
<dbReference type="OrthoDB" id="193898at2"/>
<name>A0A4Y9RNP3_9BURK</name>
<keyword evidence="3" id="KW-0378">Hydrolase</keyword>
<keyword evidence="3" id="KW-0645">Protease</keyword>
<dbReference type="AlphaFoldDB" id="A0A4Y9RNP3"/>
<evidence type="ECO:0000313" key="3">
    <source>
        <dbReference type="EMBL" id="TFW10644.1"/>
    </source>
</evidence>
<gene>
    <name evidence="3" type="ORF">E4L96_23335</name>
</gene>
<dbReference type="Proteomes" id="UP000298438">
    <property type="component" value="Unassembled WGS sequence"/>
</dbReference>
<feature type="transmembrane region" description="Helical" evidence="1">
    <location>
        <begin position="54"/>
        <end position="72"/>
    </location>
</feature>
<reference evidence="3 4" key="1">
    <citation type="submission" date="2019-03" db="EMBL/GenBank/DDBJ databases">
        <title>Draft Genome Sequence of Massilia arenosa sp. nov., a Novel Massilia Species Isolated from a Sandy-loam Maize Soil.</title>
        <authorList>
            <person name="Raths R."/>
            <person name="Peta V."/>
            <person name="Bucking H."/>
        </authorList>
    </citation>
    <scope>NUCLEOTIDE SEQUENCE [LARGE SCALE GENOMIC DNA]</scope>
    <source>
        <strain evidence="3 4">MC02</strain>
    </source>
</reference>
<dbReference type="InterPro" id="IPR003675">
    <property type="entry name" value="Rce1/LyrA-like_dom"/>
</dbReference>
<keyword evidence="3" id="KW-0482">Metalloprotease</keyword>
<dbReference type="RefSeq" id="WP_135209619.1">
    <property type="nucleotide sequence ID" value="NZ_SPVF01000275.1"/>
</dbReference>
<dbReference type="GO" id="GO:0006508">
    <property type="term" value="P:proteolysis"/>
    <property type="evidence" value="ECO:0007669"/>
    <property type="project" value="UniProtKB-KW"/>
</dbReference>
<keyword evidence="4" id="KW-1185">Reference proteome</keyword>
<dbReference type="GO" id="GO:0004175">
    <property type="term" value="F:endopeptidase activity"/>
    <property type="evidence" value="ECO:0007669"/>
    <property type="project" value="UniProtKB-ARBA"/>
</dbReference>
<keyword evidence="1" id="KW-1133">Transmembrane helix</keyword>
<comment type="caution">
    <text evidence="3">The sequence shown here is derived from an EMBL/GenBank/DDBJ whole genome shotgun (WGS) entry which is preliminary data.</text>
</comment>
<proteinExistence type="predicted"/>
<feature type="transmembrane region" description="Helical" evidence="1">
    <location>
        <begin position="154"/>
        <end position="177"/>
    </location>
</feature>
<dbReference type="Pfam" id="PF02517">
    <property type="entry name" value="Rce1-like"/>
    <property type="match status" value="1"/>
</dbReference>
<keyword evidence="1" id="KW-0472">Membrane</keyword>
<evidence type="ECO:0000259" key="2">
    <source>
        <dbReference type="Pfam" id="PF02517"/>
    </source>
</evidence>
<feature type="transmembrane region" description="Helical" evidence="1">
    <location>
        <begin position="26"/>
        <end position="48"/>
    </location>
</feature>
<accession>A0A4Y9RNP3</accession>
<dbReference type="GO" id="GO:0008237">
    <property type="term" value="F:metallopeptidase activity"/>
    <property type="evidence" value="ECO:0007669"/>
    <property type="project" value="UniProtKB-KW"/>
</dbReference>
<protein>
    <submittedName>
        <fullName evidence="3">CPBP family intramembrane metalloprotease</fullName>
    </submittedName>
</protein>
<dbReference type="PANTHER" id="PTHR39430:SF1">
    <property type="entry name" value="PROTEASE"/>
    <property type="match status" value="1"/>
</dbReference>
<organism evidence="3 4">
    <name type="scientific">Zemynaea arenosa</name>
    <dbReference type="NCBI Taxonomy" id="2561931"/>
    <lineage>
        <taxon>Bacteria</taxon>
        <taxon>Pseudomonadati</taxon>
        <taxon>Pseudomonadota</taxon>
        <taxon>Betaproteobacteria</taxon>
        <taxon>Burkholderiales</taxon>
        <taxon>Oxalobacteraceae</taxon>
        <taxon>Telluria group</taxon>
        <taxon>Zemynaea</taxon>
    </lineage>
</organism>
<feature type="transmembrane region" description="Helical" evidence="1">
    <location>
        <begin position="183"/>
        <end position="202"/>
    </location>
</feature>
<evidence type="ECO:0000256" key="1">
    <source>
        <dbReference type="SAM" id="Phobius"/>
    </source>
</evidence>
<feature type="domain" description="CAAX prenyl protease 2/Lysostaphin resistance protein A-like" evidence="2">
    <location>
        <begin position="134"/>
        <end position="219"/>
    </location>
</feature>
<dbReference type="GO" id="GO:0080120">
    <property type="term" value="P:CAAX-box protein maturation"/>
    <property type="evidence" value="ECO:0007669"/>
    <property type="project" value="UniProtKB-ARBA"/>
</dbReference>